<name>A0AAV2SDU7_MEGNR</name>
<accession>A0AAV2SDU7</accession>
<proteinExistence type="predicted"/>
<sequence length="179" mass="19728">QGSAAGAAVGFHQEDNGYDYDDVPLQHQAASHEALIQSGSDYHGVPLQHQAASHEALIQPGPDYHEDDILQGSHGDKYNMHLGPNVHNDVQYDNAGDYFIHNGEVYDSASDIASHERDYPAHVRYEDDTDEDGSPENRNGVSSEESPLPESIHSLLEPTPPPLHSYPVTSPRRWIWIAG</sequence>
<evidence type="ECO:0000313" key="2">
    <source>
        <dbReference type="EMBL" id="CAL4181107.1"/>
    </source>
</evidence>
<keyword evidence="3" id="KW-1185">Reference proteome</keyword>
<feature type="region of interest" description="Disordered" evidence="1">
    <location>
        <begin position="124"/>
        <end position="164"/>
    </location>
</feature>
<evidence type="ECO:0000256" key="1">
    <source>
        <dbReference type="SAM" id="MobiDB-lite"/>
    </source>
</evidence>
<evidence type="ECO:0008006" key="4">
    <source>
        <dbReference type="Google" id="ProtNLM"/>
    </source>
</evidence>
<feature type="non-terminal residue" evidence="2">
    <location>
        <position position="179"/>
    </location>
</feature>
<organism evidence="2 3">
    <name type="scientific">Meganyctiphanes norvegica</name>
    <name type="common">Northern krill</name>
    <name type="synonym">Thysanopoda norvegica</name>
    <dbReference type="NCBI Taxonomy" id="48144"/>
    <lineage>
        <taxon>Eukaryota</taxon>
        <taxon>Metazoa</taxon>
        <taxon>Ecdysozoa</taxon>
        <taxon>Arthropoda</taxon>
        <taxon>Crustacea</taxon>
        <taxon>Multicrustacea</taxon>
        <taxon>Malacostraca</taxon>
        <taxon>Eumalacostraca</taxon>
        <taxon>Eucarida</taxon>
        <taxon>Euphausiacea</taxon>
        <taxon>Euphausiidae</taxon>
        <taxon>Meganyctiphanes</taxon>
    </lineage>
</organism>
<dbReference type="EMBL" id="CAXKWB010058777">
    <property type="protein sequence ID" value="CAL4181107.1"/>
    <property type="molecule type" value="Genomic_DNA"/>
</dbReference>
<feature type="compositionally biased region" description="Polar residues" evidence="1">
    <location>
        <begin position="136"/>
        <end position="145"/>
    </location>
</feature>
<gene>
    <name evidence="2" type="ORF">MNOR_LOCUS35382</name>
</gene>
<reference evidence="2 3" key="1">
    <citation type="submission" date="2024-05" db="EMBL/GenBank/DDBJ databases">
        <authorList>
            <person name="Wallberg A."/>
        </authorList>
    </citation>
    <scope>NUCLEOTIDE SEQUENCE [LARGE SCALE GENOMIC DNA]</scope>
</reference>
<evidence type="ECO:0000313" key="3">
    <source>
        <dbReference type="Proteomes" id="UP001497623"/>
    </source>
</evidence>
<dbReference type="AlphaFoldDB" id="A0AAV2SDU7"/>
<protein>
    <recommendedName>
        <fullName evidence="4">Deformed</fullName>
    </recommendedName>
</protein>
<dbReference type="Proteomes" id="UP001497623">
    <property type="component" value="Unassembled WGS sequence"/>
</dbReference>
<comment type="caution">
    <text evidence="2">The sequence shown here is derived from an EMBL/GenBank/DDBJ whole genome shotgun (WGS) entry which is preliminary data.</text>
</comment>
<feature type="region of interest" description="Disordered" evidence="1">
    <location>
        <begin position="1"/>
        <end position="22"/>
    </location>
</feature>
<feature type="non-terminal residue" evidence="2">
    <location>
        <position position="1"/>
    </location>
</feature>